<dbReference type="Proteomes" id="UP000724874">
    <property type="component" value="Unassembled WGS sequence"/>
</dbReference>
<dbReference type="EMBL" id="JADNYJ010000001">
    <property type="protein sequence ID" value="KAF8913783.1"/>
    <property type="molecule type" value="Genomic_DNA"/>
</dbReference>
<dbReference type="OrthoDB" id="3358418at2759"/>
<evidence type="ECO:0000313" key="3">
    <source>
        <dbReference type="Proteomes" id="UP000724874"/>
    </source>
</evidence>
<proteinExistence type="predicted"/>
<sequence length="627" mass="71688">MPASELSDALNPYASQGRQRIFATEYSPPVNTFIHQPQPVVSPPQQYVPHVSELHMAIAEPSPQPVNRTRHPAQIVAELYRRVAATQSAQEAEQKRRLEWEQEQEAKYTQRQAEMEKTMLEMTTEIKALRATVDNLTTKQTPVMTGLPTPPQYMVSPVLSQQIASSVISSHSISLAPQASLNTQPMFIQGSSNNPLPNAYSNPSNYSMDTNTVPGLSPQSPPQPQIENSPHLSVEAVGMAMTPDPSSHFTSPEPSRRNAASPRRTEKRKKTRRKSYHSEDEDSSASSSSARSSPPRKKRTSHHDTKCYTIHHAMRTHILKMMDLETDKQLPDSHAEGTQLDPTEPIRFVWDKTTKQSVHNARMKTRVLDDIKDKRRLYKDVSSKDFSKKVLDGAFEQCFVTLRQKYKTQRDALAASLVKKREDGKARKARHLSRKKIKLDNRAEARNKIAMFEHVTFDGALQLDCMSSEESDTEMDPHSSQPFAYLKTRGYAWRSSRLLQFYYVLDEEERIDFNSKPKRGQGKKERRVGPNKEEFVLPPQGVATWMISRRWYRDSLASRPDLPHILDKLIIDPAGFDWTQFHNLGEESADEDVPQQQMMFLYNPEMHMNMSIPHQQYDPGIFMTYTL</sequence>
<feature type="compositionally biased region" description="Polar residues" evidence="1">
    <location>
        <begin position="244"/>
        <end position="253"/>
    </location>
</feature>
<evidence type="ECO:0000313" key="2">
    <source>
        <dbReference type="EMBL" id="KAF8913783.1"/>
    </source>
</evidence>
<feature type="compositionally biased region" description="Low complexity" evidence="1">
    <location>
        <begin position="284"/>
        <end position="293"/>
    </location>
</feature>
<dbReference type="AlphaFoldDB" id="A0A9P5NYE1"/>
<accession>A0A9P5NYE1</accession>
<organism evidence="2 3">
    <name type="scientific">Gymnopilus junonius</name>
    <name type="common">Spectacular rustgill mushroom</name>
    <name type="synonym">Gymnopilus spectabilis subsp. junonius</name>
    <dbReference type="NCBI Taxonomy" id="109634"/>
    <lineage>
        <taxon>Eukaryota</taxon>
        <taxon>Fungi</taxon>
        <taxon>Dikarya</taxon>
        <taxon>Basidiomycota</taxon>
        <taxon>Agaricomycotina</taxon>
        <taxon>Agaricomycetes</taxon>
        <taxon>Agaricomycetidae</taxon>
        <taxon>Agaricales</taxon>
        <taxon>Agaricineae</taxon>
        <taxon>Hymenogastraceae</taxon>
        <taxon>Gymnopilus</taxon>
    </lineage>
</organism>
<reference evidence="2" key="1">
    <citation type="submission" date="2020-11" db="EMBL/GenBank/DDBJ databases">
        <authorList>
            <consortium name="DOE Joint Genome Institute"/>
            <person name="Ahrendt S."/>
            <person name="Riley R."/>
            <person name="Andreopoulos W."/>
            <person name="LaButti K."/>
            <person name="Pangilinan J."/>
            <person name="Ruiz-duenas F.J."/>
            <person name="Barrasa J.M."/>
            <person name="Sanchez-Garcia M."/>
            <person name="Camarero S."/>
            <person name="Miyauchi S."/>
            <person name="Serrano A."/>
            <person name="Linde D."/>
            <person name="Babiker R."/>
            <person name="Drula E."/>
            <person name="Ayuso-Fernandez I."/>
            <person name="Pacheco R."/>
            <person name="Padilla G."/>
            <person name="Ferreira P."/>
            <person name="Barriuso J."/>
            <person name="Kellner H."/>
            <person name="Castanera R."/>
            <person name="Alfaro M."/>
            <person name="Ramirez L."/>
            <person name="Pisabarro A.G."/>
            <person name="Kuo A."/>
            <person name="Tritt A."/>
            <person name="Lipzen A."/>
            <person name="He G."/>
            <person name="Yan M."/>
            <person name="Ng V."/>
            <person name="Cullen D."/>
            <person name="Martin F."/>
            <person name="Rosso M.-N."/>
            <person name="Henrissat B."/>
            <person name="Hibbett D."/>
            <person name="Martinez A.T."/>
            <person name="Grigoriev I.V."/>
        </authorList>
    </citation>
    <scope>NUCLEOTIDE SEQUENCE</scope>
    <source>
        <strain evidence="2">AH 44721</strain>
    </source>
</reference>
<keyword evidence="3" id="KW-1185">Reference proteome</keyword>
<protein>
    <submittedName>
        <fullName evidence="2">Uncharacterized protein</fullName>
    </submittedName>
</protein>
<name>A0A9P5NYE1_GYMJU</name>
<feature type="region of interest" description="Disordered" evidence="1">
    <location>
        <begin position="186"/>
        <end position="309"/>
    </location>
</feature>
<feature type="compositionally biased region" description="Basic residues" evidence="1">
    <location>
        <begin position="265"/>
        <end position="275"/>
    </location>
</feature>
<gene>
    <name evidence="2" type="ORF">CPB84DRAFT_1720486</name>
</gene>
<feature type="compositionally biased region" description="Polar residues" evidence="1">
    <location>
        <begin position="186"/>
        <end position="214"/>
    </location>
</feature>
<comment type="caution">
    <text evidence="2">The sequence shown here is derived from an EMBL/GenBank/DDBJ whole genome shotgun (WGS) entry which is preliminary data.</text>
</comment>
<evidence type="ECO:0000256" key="1">
    <source>
        <dbReference type="SAM" id="MobiDB-lite"/>
    </source>
</evidence>